<evidence type="ECO:0000256" key="3">
    <source>
        <dbReference type="ARBA" id="ARBA00006924"/>
    </source>
</evidence>
<feature type="domain" description="Deacetylase sirtuin-type" evidence="12">
    <location>
        <begin position="185"/>
        <end position="475"/>
    </location>
</feature>
<dbReference type="InterPro" id="IPR029035">
    <property type="entry name" value="DHS-like_NAD/FAD-binding_dom"/>
</dbReference>
<dbReference type="SUPFAM" id="SSF52467">
    <property type="entry name" value="DHS-like NAD/FAD-binding domain"/>
    <property type="match status" value="1"/>
</dbReference>
<dbReference type="EMBL" id="JAIFRP010000026">
    <property type="protein sequence ID" value="KAK2584401.1"/>
    <property type="molecule type" value="Genomic_DNA"/>
</dbReference>
<dbReference type="AlphaFoldDB" id="A0AAD9VRN8"/>
<evidence type="ECO:0000256" key="5">
    <source>
        <dbReference type="ARBA" id="ARBA00022679"/>
    </source>
</evidence>
<feature type="compositionally biased region" description="Low complexity" evidence="11">
    <location>
        <begin position="67"/>
        <end position="90"/>
    </location>
</feature>
<evidence type="ECO:0000256" key="7">
    <source>
        <dbReference type="ARBA" id="ARBA00022833"/>
    </source>
</evidence>
<dbReference type="FunFam" id="3.30.1600.10:FF:000013">
    <property type="entry name" value="NAD-dependent protein deacetylase sirtuin-1"/>
    <property type="match status" value="1"/>
</dbReference>
<feature type="active site" description="Proton acceptor" evidence="10">
    <location>
        <position position="312"/>
    </location>
</feature>
<keyword evidence="9" id="KW-0539">Nucleus</keyword>
<dbReference type="InterPro" id="IPR026591">
    <property type="entry name" value="Sirtuin_cat_small_dom_sf"/>
</dbReference>
<feature type="compositionally biased region" description="Polar residues" evidence="11">
    <location>
        <begin position="821"/>
        <end position="850"/>
    </location>
</feature>
<dbReference type="PROSITE" id="PS50305">
    <property type="entry name" value="SIRTUIN"/>
    <property type="match status" value="1"/>
</dbReference>
<evidence type="ECO:0000256" key="6">
    <source>
        <dbReference type="ARBA" id="ARBA00022723"/>
    </source>
</evidence>
<dbReference type="InterPro" id="IPR050134">
    <property type="entry name" value="NAD-dep_sirtuin_deacylases"/>
</dbReference>
<feature type="binding site" evidence="10">
    <location>
        <position position="347"/>
    </location>
    <ligand>
        <name>Zn(2+)</name>
        <dbReference type="ChEBI" id="CHEBI:29105"/>
    </ligand>
</feature>
<feature type="region of interest" description="Disordered" evidence="11">
    <location>
        <begin position="695"/>
        <end position="721"/>
    </location>
</feature>
<dbReference type="Gene3D" id="3.30.1600.10">
    <property type="entry name" value="SIR2/SIRT2 'Small Domain"/>
    <property type="match status" value="1"/>
</dbReference>
<dbReference type="GO" id="GO:0003714">
    <property type="term" value="F:transcription corepressor activity"/>
    <property type="evidence" value="ECO:0007669"/>
    <property type="project" value="TreeGrafter"/>
</dbReference>
<name>A0AAD9VRN8_9HYME</name>
<dbReference type="InterPro" id="IPR026590">
    <property type="entry name" value="Ssirtuin_cat_dom"/>
</dbReference>
<feature type="region of interest" description="Disordered" evidence="11">
    <location>
        <begin position="1"/>
        <end position="22"/>
    </location>
</feature>
<feature type="region of interest" description="Disordered" evidence="11">
    <location>
        <begin position="44"/>
        <end position="111"/>
    </location>
</feature>
<comment type="caution">
    <text evidence="13">The sequence shown here is derived from an EMBL/GenBank/DDBJ whole genome shotgun (WGS) entry which is preliminary data.</text>
</comment>
<feature type="region of interest" description="Disordered" evidence="11">
    <location>
        <begin position="767"/>
        <end position="850"/>
    </location>
</feature>
<reference evidence="13" key="1">
    <citation type="submission" date="2021-08" db="EMBL/GenBank/DDBJ databases">
        <authorList>
            <person name="Misof B."/>
            <person name="Oliver O."/>
            <person name="Podsiadlowski L."/>
            <person name="Donath A."/>
            <person name="Peters R."/>
            <person name="Mayer C."/>
            <person name="Rust J."/>
            <person name="Gunkel S."/>
            <person name="Lesny P."/>
            <person name="Martin S."/>
            <person name="Oeyen J.P."/>
            <person name="Petersen M."/>
            <person name="Panagiotis P."/>
            <person name="Wilbrandt J."/>
            <person name="Tanja T."/>
        </authorList>
    </citation>
    <scope>NUCLEOTIDE SEQUENCE</scope>
    <source>
        <strain evidence="13">GBR_01_08_01A</strain>
        <tissue evidence="13">Thorax + abdomen</tissue>
    </source>
</reference>
<dbReference type="InterPro" id="IPR003000">
    <property type="entry name" value="Sirtuin"/>
</dbReference>
<gene>
    <name evidence="13" type="ORF">KPH14_006783</name>
</gene>
<keyword evidence="8" id="KW-0520">NAD</keyword>
<organism evidence="13 14">
    <name type="scientific">Odynerus spinipes</name>
    <dbReference type="NCBI Taxonomy" id="1348599"/>
    <lineage>
        <taxon>Eukaryota</taxon>
        <taxon>Metazoa</taxon>
        <taxon>Ecdysozoa</taxon>
        <taxon>Arthropoda</taxon>
        <taxon>Hexapoda</taxon>
        <taxon>Insecta</taxon>
        <taxon>Pterygota</taxon>
        <taxon>Neoptera</taxon>
        <taxon>Endopterygota</taxon>
        <taxon>Hymenoptera</taxon>
        <taxon>Apocrita</taxon>
        <taxon>Aculeata</taxon>
        <taxon>Vespoidea</taxon>
        <taxon>Vespidae</taxon>
        <taxon>Eumeninae</taxon>
        <taxon>Odynerus</taxon>
    </lineage>
</organism>
<evidence type="ECO:0000313" key="14">
    <source>
        <dbReference type="Proteomes" id="UP001258017"/>
    </source>
</evidence>
<evidence type="ECO:0000256" key="10">
    <source>
        <dbReference type="PROSITE-ProRule" id="PRU00236"/>
    </source>
</evidence>
<dbReference type="GO" id="GO:0017136">
    <property type="term" value="F:histone deacetylase activity, NAD-dependent"/>
    <property type="evidence" value="ECO:0007669"/>
    <property type="project" value="TreeGrafter"/>
</dbReference>
<keyword evidence="6 10" id="KW-0479">Metal-binding</keyword>
<protein>
    <recommendedName>
        <fullName evidence="4">protein acetyllysine N-acetyltransferase</fullName>
        <ecNumber evidence="4">2.3.1.286</ecNumber>
    </recommendedName>
</protein>
<dbReference type="CDD" id="cd01408">
    <property type="entry name" value="SIRT1"/>
    <property type="match status" value="1"/>
</dbReference>
<dbReference type="GO" id="GO:0070403">
    <property type="term" value="F:NAD+ binding"/>
    <property type="evidence" value="ECO:0007669"/>
    <property type="project" value="InterPro"/>
</dbReference>
<comment type="similarity">
    <text evidence="3">Belongs to the sirtuin family. Class I subfamily.</text>
</comment>
<reference evidence="13" key="2">
    <citation type="journal article" date="2023" name="Commun. Biol.">
        <title>Intrasexual cuticular hydrocarbon dimorphism in a wasp sheds light on hydrocarbon biosynthesis genes in Hymenoptera.</title>
        <authorList>
            <person name="Moris V.C."/>
            <person name="Podsiadlowski L."/>
            <person name="Martin S."/>
            <person name="Oeyen J.P."/>
            <person name="Donath A."/>
            <person name="Petersen M."/>
            <person name="Wilbrandt J."/>
            <person name="Misof B."/>
            <person name="Liedtke D."/>
            <person name="Thamm M."/>
            <person name="Scheiner R."/>
            <person name="Schmitt T."/>
            <person name="Niehuis O."/>
        </authorList>
    </citation>
    <scope>NUCLEOTIDE SEQUENCE</scope>
    <source>
        <strain evidence="13">GBR_01_08_01A</strain>
    </source>
</reference>
<dbReference type="Pfam" id="PF02146">
    <property type="entry name" value="SIR2"/>
    <property type="match status" value="1"/>
</dbReference>
<comment type="subcellular location">
    <subcellularLocation>
        <location evidence="2">Nucleus</location>
    </subcellularLocation>
</comment>
<dbReference type="GO" id="GO:0002039">
    <property type="term" value="F:p53 binding"/>
    <property type="evidence" value="ECO:0007669"/>
    <property type="project" value="TreeGrafter"/>
</dbReference>
<evidence type="ECO:0000313" key="13">
    <source>
        <dbReference type="EMBL" id="KAK2584401.1"/>
    </source>
</evidence>
<dbReference type="GO" id="GO:0033553">
    <property type="term" value="C:rDNA heterochromatin"/>
    <property type="evidence" value="ECO:0007669"/>
    <property type="project" value="TreeGrafter"/>
</dbReference>
<feature type="compositionally biased region" description="Acidic residues" evidence="11">
    <location>
        <begin position="778"/>
        <end position="813"/>
    </location>
</feature>
<evidence type="ECO:0000256" key="2">
    <source>
        <dbReference type="ARBA" id="ARBA00004123"/>
    </source>
</evidence>
<feature type="region of interest" description="Disordered" evidence="11">
    <location>
        <begin position="557"/>
        <end position="581"/>
    </location>
</feature>
<keyword evidence="7 10" id="KW-0862">Zinc</keyword>
<evidence type="ECO:0000259" key="12">
    <source>
        <dbReference type="PROSITE" id="PS50305"/>
    </source>
</evidence>
<dbReference type="PANTHER" id="PTHR11085:SF9">
    <property type="entry name" value="NAD-DEPENDENT PROTEIN DEACETYLASE SIRTUIN-1"/>
    <property type="match status" value="1"/>
</dbReference>
<evidence type="ECO:0000256" key="11">
    <source>
        <dbReference type="SAM" id="MobiDB-lite"/>
    </source>
</evidence>
<dbReference type="EC" id="2.3.1.286" evidence="4"/>
<evidence type="ECO:0000256" key="1">
    <source>
        <dbReference type="ARBA" id="ARBA00001947"/>
    </source>
</evidence>
<proteinExistence type="inferred from homology"/>
<feature type="binding site" evidence="10">
    <location>
        <position position="320"/>
    </location>
    <ligand>
        <name>Zn(2+)</name>
        <dbReference type="ChEBI" id="CHEBI:29105"/>
    </ligand>
</feature>
<dbReference type="PANTHER" id="PTHR11085">
    <property type="entry name" value="NAD-DEPENDENT PROTEIN DEACYLASE SIRTUIN-5, MITOCHONDRIAL-RELATED"/>
    <property type="match status" value="1"/>
</dbReference>
<dbReference type="GO" id="GO:0046872">
    <property type="term" value="F:metal ion binding"/>
    <property type="evidence" value="ECO:0007669"/>
    <property type="project" value="UniProtKB-KW"/>
</dbReference>
<dbReference type="GO" id="GO:0005637">
    <property type="term" value="C:nuclear inner membrane"/>
    <property type="evidence" value="ECO:0007669"/>
    <property type="project" value="TreeGrafter"/>
</dbReference>
<keyword evidence="14" id="KW-1185">Reference proteome</keyword>
<dbReference type="Gene3D" id="3.40.50.1220">
    <property type="entry name" value="TPP-binding domain"/>
    <property type="match status" value="1"/>
</dbReference>
<evidence type="ECO:0000256" key="4">
    <source>
        <dbReference type="ARBA" id="ARBA00012928"/>
    </source>
</evidence>
<accession>A0AAD9VRN8</accession>
<keyword evidence="5" id="KW-0808">Transferase</keyword>
<feature type="binding site" evidence="10">
    <location>
        <position position="323"/>
    </location>
    <ligand>
        <name>Zn(2+)</name>
        <dbReference type="ChEBI" id="CHEBI:29105"/>
    </ligand>
</feature>
<comment type="cofactor">
    <cofactor evidence="1">
        <name>Zn(2+)</name>
        <dbReference type="ChEBI" id="CHEBI:29105"/>
    </cofactor>
</comment>
<dbReference type="GO" id="GO:0005654">
    <property type="term" value="C:nucleoplasm"/>
    <property type="evidence" value="ECO:0007669"/>
    <property type="project" value="TreeGrafter"/>
</dbReference>
<evidence type="ECO:0000256" key="8">
    <source>
        <dbReference type="ARBA" id="ARBA00023027"/>
    </source>
</evidence>
<feature type="binding site" evidence="10">
    <location>
        <position position="344"/>
    </location>
    <ligand>
        <name>Zn(2+)</name>
        <dbReference type="ChEBI" id="CHEBI:29105"/>
    </ligand>
</feature>
<evidence type="ECO:0000256" key="9">
    <source>
        <dbReference type="ARBA" id="ARBA00023242"/>
    </source>
</evidence>
<sequence length="850" mass="95150">MASGSEVPEYSSPAKRRKVDGYDYTSINSIEPDFRDCEIVHNRANEDFEETSGTDSAYAELSDESKSASTSSDATNLTSSSRIDSTSDDTGCPIDTADEKDEVSSTVSNLSDLSGLSELSGNGEVGNQWRNACSWVQKQMLTGTDPRDLLHHLLMDSTQIPEQVDDLTLWKIIINMMSEPPRRQKLRHINTLSDVVRLIRNSKKIIVLTGAGVSVSCGIPDFRSRDGIYSRLAQDFPDLPDPQAMFDINYFGQDPRPFYKFAREIYPGQFKPSPCHRFIKILDKQKKLLRNYSQNIDTLEQVAGIENVIECHGSFATASCTRCKYQVKADDIREDIFAQRIPLCPKCRVNALPSISESNPNENYRDLVSQGIMKPDIVFFGEGLPDAFHDAMAKDKDDCDLLIVIGSSLKVRPVALIPSSIPSHVPQILINRESLPHLKFDVELLGDGDIIINQLCHLMGDSYKEVCWREKVLKEASQLLPSRCVPDDTWEQSQDITDHTILPQSSTDAILTSHNISLESPNNLMINTNPIAQYVKNTDVCASSPFQITRPEDVEEACSLDESPKRRLGSSSTENSPKRINLGCHSTINYVPSRSTTESNDQTIHSIEPKNHIISVESTSEHNGQIYNLEECQVAPRLIEFPSINTLANIESETSRFGDSREEIKECDESTLMNHIGHEKSIFKPRQTSIDSAMDSGIGDSCNSVDSSEEKTEIGDSKSNGLERYCWPPNIRESLAIRLPENSYYQLTPGRYIFPGAEVYSDPEDYDRYSLSANSESFDSDSESSSGDEEEEEEEEEDEEEEEEEEGEGEREQEEVHEPCSTDNSTQKVNNDAEDNNVNWASNSYSGVQD</sequence>
<dbReference type="Proteomes" id="UP001258017">
    <property type="component" value="Unassembled WGS sequence"/>
</dbReference>